<proteinExistence type="predicted"/>
<gene>
    <name evidence="1" type="ORF">MgSA37_01642</name>
</gene>
<name>A0A0X8X099_9SPHI</name>
<evidence type="ECO:0000313" key="2">
    <source>
        <dbReference type="Proteomes" id="UP000218263"/>
    </source>
</evidence>
<dbReference type="AlphaFoldDB" id="A0A0X8X099"/>
<dbReference type="OrthoDB" id="667380at2"/>
<protein>
    <submittedName>
        <fullName evidence="1">Uncharacterized protein</fullName>
    </submittedName>
</protein>
<keyword evidence="2" id="KW-1185">Reference proteome</keyword>
<dbReference type="KEGG" id="mgot:MgSA37_01642"/>
<accession>A0A0X8X099</accession>
<dbReference type="EMBL" id="AP017313">
    <property type="protein sequence ID" value="BAU53474.1"/>
    <property type="molecule type" value="Genomic_DNA"/>
</dbReference>
<dbReference type="RefSeq" id="WP_096351058.1">
    <property type="nucleotide sequence ID" value="NZ_AP017313.1"/>
</dbReference>
<evidence type="ECO:0000313" key="1">
    <source>
        <dbReference type="EMBL" id="BAU53474.1"/>
    </source>
</evidence>
<reference evidence="1 2" key="1">
    <citation type="submission" date="2015-12" db="EMBL/GenBank/DDBJ databases">
        <title>Genome sequence of Mucilaginibacter gotjawali.</title>
        <authorList>
            <person name="Lee J.S."/>
            <person name="Lee K.C."/>
            <person name="Kim K.K."/>
            <person name="Lee B.W."/>
        </authorList>
    </citation>
    <scope>NUCLEOTIDE SEQUENCE [LARGE SCALE GENOMIC DNA]</scope>
    <source>
        <strain evidence="1 2">SA3-7</strain>
    </source>
</reference>
<sequence>MIELKKQLYNQCLEYVQSRLDAAQLAINEAQTASNNDTKSSAGDKYETGREMAQQEANRNMGQLKEANKLKIALNRISPNNIADTVDTGSLVLTDMANFYIAISAGTLKVNNSEYVAVSPFSPIGTKLKGLKAGDKFNLNEKNYLVKQVY</sequence>
<dbReference type="Proteomes" id="UP000218263">
    <property type="component" value="Chromosome"/>
</dbReference>
<organism evidence="1 2">
    <name type="scientific">Mucilaginibacter gotjawali</name>
    <dbReference type="NCBI Taxonomy" id="1550579"/>
    <lineage>
        <taxon>Bacteria</taxon>
        <taxon>Pseudomonadati</taxon>
        <taxon>Bacteroidota</taxon>
        <taxon>Sphingobacteriia</taxon>
        <taxon>Sphingobacteriales</taxon>
        <taxon>Sphingobacteriaceae</taxon>
        <taxon>Mucilaginibacter</taxon>
    </lineage>
</organism>